<evidence type="ECO:0000256" key="1">
    <source>
        <dbReference type="ARBA" id="ARBA00005061"/>
    </source>
</evidence>
<comment type="pathway">
    <text evidence="1 5">Purine metabolism; 7-cyano-7-deazaguanine biosynthesis.</text>
</comment>
<dbReference type="PANTHER" id="PTHR12589">
    <property type="entry name" value="PYRUVOYL TETRAHYDROBIOPTERIN SYNTHASE"/>
    <property type="match status" value="1"/>
</dbReference>
<name>A0A930W0A7_9ACTN</name>
<feature type="active site" description="Charge relay system" evidence="6">
    <location>
        <position position="129"/>
    </location>
</feature>
<feature type="active site" description="Proton acceptor" evidence="6">
    <location>
        <position position="23"/>
    </location>
</feature>
<feature type="binding site" evidence="7">
    <location>
        <position position="29"/>
    </location>
    <ligand>
        <name>Zn(2+)</name>
        <dbReference type="ChEBI" id="CHEBI:29105"/>
    </ligand>
</feature>
<dbReference type="Pfam" id="PF01242">
    <property type="entry name" value="PTPS"/>
    <property type="match status" value="1"/>
</dbReference>
<reference evidence="8" key="1">
    <citation type="submission" date="2020-04" db="EMBL/GenBank/DDBJ databases">
        <title>Deep metagenomics examines the oral microbiome during advanced dental caries in children, revealing novel taxa and co-occurrences with host molecules.</title>
        <authorList>
            <person name="Baker J.L."/>
            <person name="Morton J.T."/>
            <person name="Dinis M."/>
            <person name="Alvarez R."/>
            <person name="Tran N.C."/>
            <person name="Knight R."/>
            <person name="Edlund A."/>
        </authorList>
    </citation>
    <scope>NUCLEOTIDE SEQUENCE</scope>
    <source>
        <strain evidence="8">JCVI_22A_bin.2</strain>
    </source>
</reference>
<comment type="caution">
    <text evidence="8">The sequence shown here is derived from an EMBL/GenBank/DDBJ whole genome shotgun (WGS) entry which is preliminary data.</text>
</comment>
<evidence type="ECO:0000256" key="5">
    <source>
        <dbReference type="PIRNR" id="PIRNR006113"/>
    </source>
</evidence>
<evidence type="ECO:0000256" key="2">
    <source>
        <dbReference type="ARBA" id="ARBA00008900"/>
    </source>
</evidence>
<organism evidence="8 9">
    <name type="scientific">Lancefieldella parvula</name>
    <dbReference type="NCBI Taxonomy" id="1382"/>
    <lineage>
        <taxon>Bacteria</taxon>
        <taxon>Bacillati</taxon>
        <taxon>Actinomycetota</taxon>
        <taxon>Coriobacteriia</taxon>
        <taxon>Coriobacteriales</taxon>
        <taxon>Atopobiaceae</taxon>
        <taxon>Lancefieldella</taxon>
    </lineage>
</organism>
<proteinExistence type="inferred from homology"/>
<comment type="similarity">
    <text evidence="2 5">Belongs to the PTPS family. QueD subfamily.</text>
</comment>
<evidence type="ECO:0000256" key="3">
    <source>
        <dbReference type="ARBA" id="ARBA00018141"/>
    </source>
</evidence>
<keyword evidence="5" id="KW-0456">Lyase</keyword>
<feature type="binding site" evidence="7">
    <location>
        <position position="14"/>
    </location>
    <ligand>
        <name>Zn(2+)</name>
        <dbReference type="ChEBI" id="CHEBI:29105"/>
    </ligand>
</feature>
<dbReference type="InterPro" id="IPR038418">
    <property type="entry name" value="6-PTP_synth/QueD_sf"/>
</dbReference>
<keyword evidence="5" id="KW-0671">Queuosine biosynthesis</keyword>
<dbReference type="GO" id="GO:0046872">
    <property type="term" value="F:metal ion binding"/>
    <property type="evidence" value="ECO:0007669"/>
    <property type="project" value="UniProtKB-KW"/>
</dbReference>
<dbReference type="Proteomes" id="UP000772566">
    <property type="component" value="Unassembled WGS sequence"/>
</dbReference>
<sequence length="142" mass="16078">MYTLKTEYAFDSAHFLTNYYGKCENLHGHRWHVTACISTAELGESGTEKDMVMDFGVFKRKVRALCDSLDHTFLIEEGSLSEKTLSCLKEEGFSLTILPFRTTAENLAKYLFEQLEAEGLPVSSVEVDETPNNCAIYSKNMK</sequence>
<comment type="catalytic activity">
    <reaction evidence="4 5">
        <text>7,8-dihydroneopterin 3'-triphosphate + H2O = 6-carboxy-5,6,7,8-tetrahydropterin + triphosphate + acetaldehyde + 2 H(+)</text>
        <dbReference type="Rhea" id="RHEA:27966"/>
        <dbReference type="ChEBI" id="CHEBI:15343"/>
        <dbReference type="ChEBI" id="CHEBI:15377"/>
        <dbReference type="ChEBI" id="CHEBI:15378"/>
        <dbReference type="ChEBI" id="CHEBI:18036"/>
        <dbReference type="ChEBI" id="CHEBI:58462"/>
        <dbReference type="ChEBI" id="CHEBI:61032"/>
        <dbReference type="EC" id="4.1.2.50"/>
    </reaction>
</comment>
<dbReference type="AlphaFoldDB" id="A0A930W0A7"/>
<feature type="binding site" evidence="7">
    <location>
        <position position="27"/>
    </location>
    <ligand>
        <name>Zn(2+)</name>
        <dbReference type="ChEBI" id="CHEBI:29105"/>
    </ligand>
</feature>
<dbReference type="SUPFAM" id="SSF55620">
    <property type="entry name" value="Tetrahydrobiopterin biosynthesis enzymes-like"/>
    <property type="match status" value="1"/>
</dbReference>
<comment type="cofactor">
    <cofactor evidence="5 7">
        <name>Zn(2+)</name>
        <dbReference type="ChEBI" id="CHEBI:29105"/>
    </cofactor>
    <text evidence="5 7">Binds 1 zinc ion per subunit.</text>
</comment>
<keyword evidence="5 7" id="KW-0479">Metal-binding</keyword>
<evidence type="ECO:0000256" key="4">
    <source>
        <dbReference type="ARBA" id="ARBA00048807"/>
    </source>
</evidence>
<dbReference type="PIRSF" id="PIRSF006113">
    <property type="entry name" value="PTP_synth"/>
    <property type="match status" value="1"/>
</dbReference>
<accession>A0A930W0A7</accession>
<protein>
    <recommendedName>
        <fullName evidence="3 5">6-carboxy-5,6,7,8-tetrahydropterin synthase</fullName>
        <ecNumber evidence="5">4.-.-.-</ecNumber>
    </recommendedName>
</protein>
<dbReference type="PANTHER" id="PTHR12589:SF8">
    <property type="entry name" value="6-CARBOXY-5,6,7,8-TETRAHYDROPTERIN SYNTHASE"/>
    <property type="match status" value="1"/>
</dbReference>
<dbReference type="Gene3D" id="3.30.479.10">
    <property type="entry name" value="6-pyruvoyl tetrahydropterin synthase/QueD"/>
    <property type="match status" value="1"/>
</dbReference>
<keyword evidence="5 7" id="KW-0862">Zinc</keyword>
<dbReference type="EC" id="4.-.-.-" evidence="5"/>
<gene>
    <name evidence="8" type="ORF">HXK23_02790</name>
</gene>
<dbReference type="GO" id="GO:0008616">
    <property type="term" value="P:tRNA queuosine(34) biosynthetic process"/>
    <property type="evidence" value="ECO:0007669"/>
    <property type="project" value="UniProtKB-KW"/>
</dbReference>
<evidence type="ECO:0000256" key="6">
    <source>
        <dbReference type="PIRSR" id="PIRSR006113-1"/>
    </source>
</evidence>
<evidence type="ECO:0000313" key="8">
    <source>
        <dbReference type="EMBL" id="MBF4809139.1"/>
    </source>
</evidence>
<dbReference type="GO" id="GO:0070497">
    <property type="term" value="F:6-carboxytetrahydropterin synthase activity"/>
    <property type="evidence" value="ECO:0007669"/>
    <property type="project" value="UniProtKB-EC"/>
</dbReference>
<evidence type="ECO:0000313" key="9">
    <source>
        <dbReference type="Proteomes" id="UP000772566"/>
    </source>
</evidence>
<feature type="active site" description="Charge relay system" evidence="6">
    <location>
        <position position="71"/>
    </location>
</feature>
<dbReference type="InterPro" id="IPR007115">
    <property type="entry name" value="6-PTP_synth/QueD"/>
</dbReference>
<dbReference type="EMBL" id="JABZGT010000125">
    <property type="protein sequence ID" value="MBF4809139.1"/>
    <property type="molecule type" value="Genomic_DNA"/>
</dbReference>
<evidence type="ECO:0000256" key="7">
    <source>
        <dbReference type="PIRSR" id="PIRSR006113-2"/>
    </source>
</evidence>